<gene>
    <name evidence="2" type="ORF">TNCV_1916521</name>
</gene>
<dbReference type="AlphaFoldDB" id="A0A8X6W0Q6"/>
<evidence type="ECO:0000256" key="1">
    <source>
        <dbReference type="SAM" id="Phobius"/>
    </source>
</evidence>
<keyword evidence="1" id="KW-0812">Transmembrane</keyword>
<dbReference type="Proteomes" id="UP000887159">
    <property type="component" value="Unassembled WGS sequence"/>
</dbReference>
<evidence type="ECO:0000313" key="3">
    <source>
        <dbReference type="Proteomes" id="UP000887159"/>
    </source>
</evidence>
<feature type="transmembrane region" description="Helical" evidence="1">
    <location>
        <begin position="6"/>
        <end position="28"/>
    </location>
</feature>
<protein>
    <submittedName>
        <fullName evidence="2">Uncharacterized protein</fullName>
    </submittedName>
</protein>
<reference evidence="2" key="1">
    <citation type="submission" date="2020-08" db="EMBL/GenBank/DDBJ databases">
        <title>Multicomponent nature underlies the extraordinary mechanical properties of spider dragline silk.</title>
        <authorList>
            <person name="Kono N."/>
            <person name="Nakamura H."/>
            <person name="Mori M."/>
            <person name="Yoshida Y."/>
            <person name="Ohtoshi R."/>
            <person name="Malay A.D."/>
            <person name="Moran D.A.P."/>
            <person name="Tomita M."/>
            <person name="Numata K."/>
            <person name="Arakawa K."/>
        </authorList>
    </citation>
    <scope>NUCLEOTIDE SEQUENCE</scope>
</reference>
<organism evidence="2 3">
    <name type="scientific">Trichonephila clavipes</name>
    <name type="common">Golden silk orbweaver</name>
    <name type="synonym">Nephila clavipes</name>
    <dbReference type="NCBI Taxonomy" id="2585209"/>
    <lineage>
        <taxon>Eukaryota</taxon>
        <taxon>Metazoa</taxon>
        <taxon>Ecdysozoa</taxon>
        <taxon>Arthropoda</taxon>
        <taxon>Chelicerata</taxon>
        <taxon>Arachnida</taxon>
        <taxon>Araneae</taxon>
        <taxon>Araneomorphae</taxon>
        <taxon>Entelegynae</taxon>
        <taxon>Araneoidea</taxon>
        <taxon>Nephilidae</taxon>
        <taxon>Trichonephila</taxon>
    </lineage>
</organism>
<dbReference type="EMBL" id="BMAU01021373">
    <property type="protein sequence ID" value="GFY25902.1"/>
    <property type="molecule type" value="Genomic_DNA"/>
</dbReference>
<sequence>MAAQRHVYLSVSFVASVVVVCIVINVLSPKYLYMQLRMSINHL</sequence>
<proteinExistence type="predicted"/>
<comment type="caution">
    <text evidence="2">The sequence shown here is derived from an EMBL/GenBank/DDBJ whole genome shotgun (WGS) entry which is preliminary data.</text>
</comment>
<evidence type="ECO:0000313" key="2">
    <source>
        <dbReference type="EMBL" id="GFY25902.1"/>
    </source>
</evidence>
<keyword evidence="3" id="KW-1185">Reference proteome</keyword>
<name>A0A8X6W0Q6_TRICX</name>
<keyword evidence="1" id="KW-0472">Membrane</keyword>
<keyword evidence="1" id="KW-1133">Transmembrane helix</keyword>
<accession>A0A8X6W0Q6</accession>